<comment type="caution">
    <text evidence="1">The sequence shown here is derived from an EMBL/GenBank/DDBJ whole genome shotgun (WGS) entry which is preliminary data.</text>
</comment>
<reference evidence="1" key="1">
    <citation type="journal article" date="2014" name="Front. Microbiol.">
        <title>High frequency of phylogenetically diverse reductive dehalogenase-homologous genes in deep subseafloor sedimentary metagenomes.</title>
        <authorList>
            <person name="Kawai M."/>
            <person name="Futagami T."/>
            <person name="Toyoda A."/>
            <person name="Takaki Y."/>
            <person name="Nishi S."/>
            <person name="Hori S."/>
            <person name="Arai W."/>
            <person name="Tsubouchi T."/>
            <person name="Morono Y."/>
            <person name="Uchiyama I."/>
            <person name="Ito T."/>
            <person name="Fujiyama A."/>
            <person name="Inagaki F."/>
            <person name="Takami H."/>
        </authorList>
    </citation>
    <scope>NUCLEOTIDE SEQUENCE</scope>
    <source>
        <strain evidence="1">Expedition CK06-06</strain>
    </source>
</reference>
<protein>
    <submittedName>
        <fullName evidence="1">Uncharacterized protein</fullName>
    </submittedName>
</protein>
<accession>X1HBZ2</accession>
<dbReference type="EMBL" id="BARU01018276">
    <property type="protein sequence ID" value="GAH54565.1"/>
    <property type="molecule type" value="Genomic_DNA"/>
</dbReference>
<organism evidence="1">
    <name type="scientific">marine sediment metagenome</name>
    <dbReference type="NCBI Taxonomy" id="412755"/>
    <lineage>
        <taxon>unclassified sequences</taxon>
        <taxon>metagenomes</taxon>
        <taxon>ecological metagenomes</taxon>
    </lineage>
</organism>
<proteinExistence type="predicted"/>
<evidence type="ECO:0000313" key="1">
    <source>
        <dbReference type="EMBL" id="GAH54565.1"/>
    </source>
</evidence>
<gene>
    <name evidence="1" type="ORF">S03H2_30222</name>
</gene>
<name>X1HBZ2_9ZZZZ</name>
<dbReference type="AlphaFoldDB" id="X1HBZ2"/>
<sequence length="118" mass="14171">MDDKLSTIILDIEREYGNEIYLDIPKNRFTKYKSVFYPSIGLDQEKINEIMEQEAKSIWITSDSEKPKLFYEWTGTYFKELFKFKNVKYLIYINKNNDALHTKFMSVENSIKDFVNNI</sequence>